<organism evidence="8 9">
    <name type="scientific">Strongyloides venezuelensis</name>
    <name type="common">Threadworm</name>
    <dbReference type="NCBI Taxonomy" id="75913"/>
    <lineage>
        <taxon>Eukaryota</taxon>
        <taxon>Metazoa</taxon>
        <taxon>Ecdysozoa</taxon>
        <taxon>Nematoda</taxon>
        <taxon>Chromadorea</taxon>
        <taxon>Rhabditida</taxon>
        <taxon>Tylenchina</taxon>
        <taxon>Panagrolaimomorpha</taxon>
        <taxon>Strongyloidoidea</taxon>
        <taxon>Strongyloididae</taxon>
        <taxon>Strongyloides</taxon>
    </lineage>
</organism>
<dbReference type="STRING" id="75913.A0A0K0EYP8"/>
<evidence type="ECO:0000256" key="1">
    <source>
        <dbReference type="ARBA" id="ARBA00022448"/>
    </source>
</evidence>
<evidence type="ECO:0000256" key="7">
    <source>
        <dbReference type="SAM" id="Phobius"/>
    </source>
</evidence>
<dbReference type="PANTHER" id="PTHR47143:SF1">
    <property type="entry name" value="ION_TRANS DOMAIN-CONTAINING PROTEIN"/>
    <property type="match status" value="1"/>
</dbReference>
<keyword evidence="2" id="KW-0677">Repeat</keyword>
<evidence type="ECO:0000313" key="8">
    <source>
        <dbReference type="Proteomes" id="UP000035680"/>
    </source>
</evidence>
<feature type="transmembrane region" description="Helical" evidence="7">
    <location>
        <begin position="264"/>
        <end position="283"/>
    </location>
</feature>
<dbReference type="PANTHER" id="PTHR47143">
    <property type="entry name" value="TRANSIENT RECEPTOR POTENTIAL CATION CHANNEL PROTEIN PAINLESS"/>
    <property type="match status" value="1"/>
</dbReference>
<reference evidence="8" key="1">
    <citation type="submission" date="2014-07" db="EMBL/GenBank/DDBJ databases">
        <authorList>
            <person name="Martin A.A"/>
            <person name="De Silva N."/>
        </authorList>
    </citation>
    <scope>NUCLEOTIDE SEQUENCE</scope>
</reference>
<evidence type="ECO:0000256" key="4">
    <source>
        <dbReference type="ARBA" id="ARBA00023065"/>
    </source>
</evidence>
<dbReference type="GO" id="GO:0034220">
    <property type="term" value="P:monoatomic ion transmembrane transport"/>
    <property type="evidence" value="ECO:0007669"/>
    <property type="project" value="UniProtKB-KW"/>
</dbReference>
<evidence type="ECO:0000256" key="3">
    <source>
        <dbReference type="ARBA" id="ARBA00023043"/>
    </source>
</evidence>
<reference evidence="9" key="2">
    <citation type="submission" date="2015-08" db="UniProtKB">
        <authorList>
            <consortium name="WormBaseParasite"/>
        </authorList>
    </citation>
    <scope>IDENTIFICATION</scope>
</reference>
<keyword evidence="8" id="KW-1185">Reference proteome</keyword>
<keyword evidence="7" id="KW-1133">Transmembrane helix</keyword>
<keyword evidence="4" id="KW-0406">Ion transport</keyword>
<accession>A0A0K0EYP8</accession>
<proteinExistence type="predicted"/>
<dbReference type="InterPro" id="IPR052076">
    <property type="entry name" value="TRP_cation_channel"/>
</dbReference>
<dbReference type="GO" id="GO:1902495">
    <property type="term" value="C:transmembrane transporter complex"/>
    <property type="evidence" value="ECO:0007669"/>
    <property type="project" value="TreeGrafter"/>
</dbReference>
<feature type="transmembrane region" description="Helical" evidence="7">
    <location>
        <begin position="150"/>
        <end position="169"/>
    </location>
</feature>
<dbReference type="GO" id="GO:0022857">
    <property type="term" value="F:transmembrane transporter activity"/>
    <property type="evidence" value="ECO:0007669"/>
    <property type="project" value="TreeGrafter"/>
</dbReference>
<dbReference type="WBParaSite" id="SVE_0165700.1">
    <property type="protein sequence ID" value="SVE_0165700.1"/>
    <property type="gene ID" value="SVE_0165700"/>
</dbReference>
<keyword evidence="1" id="KW-0813">Transport</keyword>
<feature type="transmembrane region" description="Helical" evidence="7">
    <location>
        <begin position="181"/>
        <end position="204"/>
    </location>
</feature>
<evidence type="ECO:0000256" key="6">
    <source>
        <dbReference type="ARBA" id="ARBA00023303"/>
    </source>
</evidence>
<feature type="transmembrane region" description="Helical" evidence="7">
    <location>
        <begin position="224"/>
        <end position="243"/>
    </location>
</feature>
<feature type="transmembrane region" description="Helical" evidence="7">
    <location>
        <begin position="332"/>
        <end position="356"/>
    </location>
</feature>
<dbReference type="Proteomes" id="UP000035680">
    <property type="component" value="Unassembled WGS sequence"/>
</dbReference>
<keyword evidence="7" id="KW-0812">Transmembrane</keyword>
<evidence type="ECO:0000256" key="5">
    <source>
        <dbReference type="ARBA" id="ARBA00023180"/>
    </source>
</evidence>
<protein>
    <submittedName>
        <fullName evidence="9">Ion_trans domain-containing protein</fullName>
    </submittedName>
</protein>
<keyword evidence="3" id="KW-0040">ANK repeat</keyword>
<keyword evidence="6" id="KW-0407">Ion channel</keyword>
<feature type="transmembrane region" description="Helical" evidence="7">
    <location>
        <begin position="124"/>
        <end position="144"/>
    </location>
</feature>
<name>A0A0K0EYP8_STRVS</name>
<evidence type="ECO:0000256" key="2">
    <source>
        <dbReference type="ARBA" id="ARBA00022737"/>
    </source>
</evidence>
<keyword evidence="7" id="KW-0472">Membrane</keyword>
<keyword evidence="5" id="KW-0325">Glycoprotein</keyword>
<dbReference type="AlphaFoldDB" id="A0A0K0EYP8"/>
<sequence length="520" mass="61768">MSFRFLKVMDNFREKEEQPFLGEHEKYPKIPRHRTSITPPPSPQRVIDGISIDFLNSRTRVQRRGENVIYFFDYKKDIGNPNCKEEILNRHNLKKLLKSKEWNLIKHPFVLNFINEKLINSGMVYAFHCLIYFFFLFLLYSFVMTTQLNYLRSIFVSIFLIFFLFFMFLKFMLKQTEQENFTAWFILSYTFNILTYLITAMYVWHEYIFSFDDYHEETKLVISWFLPIISVISAWINCLYILRKSPFGVYILMIKRILITFCKISVIFFTTHLAFSFAFQLIMKDTGTEPWDIKDDSNSTVPVMAVLTSLAKTSSMMIGELDANDFLGRKQWLVHILLMLFNVFTVVLLMNLLIALTIGDVQELRYNAEDTLLKIKLNYCLESLQMSELCTCFSGISDMLNNYRTNNVLVINYEENYSYNLYNSSIKIDPNEKSQINTTHHFNWYMCMEDKGFNILQKSFNSQNKLYKLNRGSLIMNETFGSGILEYRDEVNDSMLIDTETYLTKFKRWLIGINWNAFQM</sequence>
<evidence type="ECO:0000313" key="9">
    <source>
        <dbReference type="WBParaSite" id="SVE_0165700.1"/>
    </source>
</evidence>